<dbReference type="AlphaFoldDB" id="W0FLT8"/>
<evidence type="ECO:0000313" key="2">
    <source>
        <dbReference type="EMBL" id="AHF24419.1"/>
    </source>
</evidence>
<accession>W0FLT8</accession>
<dbReference type="EMBL" id="KC246793">
    <property type="protein sequence ID" value="AHF24419.1"/>
    <property type="molecule type" value="Genomic_DNA"/>
</dbReference>
<sequence>MAGNSNIRDKAKLLWIKGMKTIGNTATNIANNTKYKVDEMTLQNRRRELGGDLSSAVYAMWMKGTEFPPELTRMLEEMQQLDERLNDMRAERYAQGKTAPSNTGDEEAETEVSGQPDDTAAEGVAAAEEPDEETEVSNVITAAPPSVLSEIEGCFDHEASVDKMAEKVNTSLDQLTDKIRSFAPETPEPDGKKTLEEKP</sequence>
<feature type="region of interest" description="Disordered" evidence="1">
    <location>
        <begin position="93"/>
        <end position="138"/>
    </location>
</feature>
<feature type="region of interest" description="Disordered" evidence="1">
    <location>
        <begin position="179"/>
        <end position="199"/>
    </location>
</feature>
<protein>
    <submittedName>
        <fullName evidence="2">Uncharacterized protein</fullName>
    </submittedName>
</protein>
<reference evidence="2" key="1">
    <citation type="journal article" date="2013" name="PLoS ONE">
        <title>Metagenomic insights into the carbohydrate-active enzymes carried by the microorganisms adhering to solid digesta in the rumen of cows.</title>
        <authorList>
            <person name="Wang L."/>
            <person name="Hatem A."/>
            <person name="Catalyurek U.V."/>
            <person name="Morrison M."/>
            <person name="Yu Z."/>
        </authorList>
    </citation>
    <scope>NUCLEOTIDE SEQUENCE</scope>
</reference>
<organism evidence="2">
    <name type="scientific">uncultured bacterium Contig1761</name>
    <dbReference type="NCBI Taxonomy" id="1393505"/>
    <lineage>
        <taxon>Bacteria</taxon>
        <taxon>environmental samples</taxon>
    </lineage>
</organism>
<evidence type="ECO:0000256" key="1">
    <source>
        <dbReference type="SAM" id="MobiDB-lite"/>
    </source>
</evidence>
<feature type="compositionally biased region" description="Basic and acidic residues" evidence="1">
    <location>
        <begin position="189"/>
        <end position="199"/>
    </location>
</feature>
<name>W0FLT8_9BACT</name>
<proteinExistence type="predicted"/>